<dbReference type="AlphaFoldDB" id="A0A2C9VRX0"/>
<organism evidence="1">
    <name type="scientific">Manihot esculenta</name>
    <name type="common">Cassava</name>
    <name type="synonym">Jatropha manihot</name>
    <dbReference type="NCBI Taxonomy" id="3983"/>
    <lineage>
        <taxon>Eukaryota</taxon>
        <taxon>Viridiplantae</taxon>
        <taxon>Streptophyta</taxon>
        <taxon>Embryophyta</taxon>
        <taxon>Tracheophyta</taxon>
        <taxon>Spermatophyta</taxon>
        <taxon>Magnoliopsida</taxon>
        <taxon>eudicotyledons</taxon>
        <taxon>Gunneridae</taxon>
        <taxon>Pentapetalae</taxon>
        <taxon>rosids</taxon>
        <taxon>fabids</taxon>
        <taxon>Malpighiales</taxon>
        <taxon>Euphorbiaceae</taxon>
        <taxon>Crotonoideae</taxon>
        <taxon>Manihoteae</taxon>
        <taxon>Manihot</taxon>
    </lineage>
</organism>
<evidence type="ECO:0000313" key="1">
    <source>
        <dbReference type="EMBL" id="OAY48677.1"/>
    </source>
</evidence>
<proteinExistence type="predicted"/>
<accession>A0A2C9VRX0</accession>
<protein>
    <submittedName>
        <fullName evidence="1">Uncharacterized protein</fullName>
    </submittedName>
</protein>
<reference evidence="1" key="1">
    <citation type="submission" date="2016-02" db="EMBL/GenBank/DDBJ databases">
        <title>WGS assembly of Manihot esculenta.</title>
        <authorList>
            <person name="Bredeson J.V."/>
            <person name="Prochnik S.E."/>
            <person name="Lyons J.B."/>
            <person name="Schmutz J."/>
            <person name="Grimwood J."/>
            <person name="Vrebalov J."/>
            <person name="Bart R.S."/>
            <person name="Amuge T."/>
            <person name="Ferguson M.E."/>
            <person name="Green R."/>
            <person name="Putnam N."/>
            <person name="Stites J."/>
            <person name="Rounsley S."/>
            <person name="Rokhsar D.S."/>
        </authorList>
    </citation>
    <scope>NUCLEOTIDE SEQUENCE [LARGE SCALE GENOMIC DNA]</scope>
    <source>
        <tissue evidence="1">Leaf</tissue>
    </source>
</reference>
<dbReference type="EMBL" id="CM004392">
    <property type="protein sequence ID" value="OAY48677.1"/>
    <property type="molecule type" value="Genomic_DNA"/>
</dbReference>
<name>A0A2C9VRX0_MANES</name>
<gene>
    <name evidence="1" type="ORF">MANES_06G176600</name>
</gene>
<sequence length="39" mass="5134">MWFCRSKDWWGFLSLDMCCWCFRSYNRQRVIVDDWWNRH</sequence>